<evidence type="ECO:0000256" key="1">
    <source>
        <dbReference type="ARBA" id="ARBA00023015"/>
    </source>
</evidence>
<evidence type="ECO:0000259" key="4">
    <source>
        <dbReference type="PROSITE" id="PS01124"/>
    </source>
</evidence>
<dbReference type="PANTHER" id="PTHR46796:SF13">
    <property type="entry name" value="HTH-TYPE TRANSCRIPTIONAL ACTIVATOR RHAS"/>
    <property type="match status" value="1"/>
</dbReference>
<keyword evidence="2" id="KW-0238">DNA-binding</keyword>
<keyword evidence="3" id="KW-0804">Transcription</keyword>
<evidence type="ECO:0000313" key="5">
    <source>
        <dbReference type="EMBL" id="RTR21987.1"/>
    </source>
</evidence>
<dbReference type="Gene3D" id="1.10.10.60">
    <property type="entry name" value="Homeodomain-like"/>
    <property type="match status" value="1"/>
</dbReference>
<evidence type="ECO:0000256" key="3">
    <source>
        <dbReference type="ARBA" id="ARBA00023163"/>
    </source>
</evidence>
<proteinExistence type="predicted"/>
<dbReference type="EMBL" id="RXMA01000005">
    <property type="protein sequence ID" value="RTR21987.1"/>
    <property type="molecule type" value="Genomic_DNA"/>
</dbReference>
<reference evidence="5 6" key="1">
    <citation type="submission" date="2018-12" db="EMBL/GenBank/DDBJ databases">
        <authorList>
            <person name="Yang Y."/>
        </authorList>
    </citation>
    <scope>NUCLEOTIDE SEQUENCE [LARGE SCALE GENOMIC DNA]</scope>
    <source>
        <strain evidence="5 6">L-25-5w-1</strain>
    </source>
</reference>
<keyword evidence="6" id="KW-1185">Reference proteome</keyword>
<dbReference type="InterPro" id="IPR018060">
    <property type="entry name" value="HTH_AraC"/>
</dbReference>
<dbReference type="InterPro" id="IPR032783">
    <property type="entry name" value="AraC_lig"/>
</dbReference>
<dbReference type="PROSITE" id="PS01124">
    <property type="entry name" value="HTH_ARAC_FAMILY_2"/>
    <property type="match status" value="1"/>
</dbReference>
<gene>
    <name evidence="5" type="ORF">EJ903_07715</name>
</gene>
<evidence type="ECO:0000313" key="6">
    <source>
        <dbReference type="Proteomes" id="UP000277007"/>
    </source>
</evidence>
<dbReference type="AlphaFoldDB" id="A0A3S0KZL6"/>
<dbReference type="Pfam" id="PF12833">
    <property type="entry name" value="HTH_18"/>
    <property type="match status" value="1"/>
</dbReference>
<dbReference type="GO" id="GO:0003700">
    <property type="term" value="F:DNA-binding transcription factor activity"/>
    <property type="evidence" value="ECO:0007669"/>
    <property type="project" value="InterPro"/>
</dbReference>
<dbReference type="Pfam" id="PF12852">
    <property type="entry name" value="Cupin_6"/>
    <property type="match status" value="1"/>
</dbReference>
<dbReference type="PANTHER" id="PTHR46796">
    <property type="entry name" value="HTH-TYPE TRANSCRIPTIONAL ACTIVATOR RHAS-RELATED"/>
    <property type="match status" value="1"/>
</dbReference>
<dbReference type="RefSeq" id="WP_126613776.1">
    <property type="nucleotide sequence ID" value="NZ_JBHUCY010000012.1"/>
</dbReference>
<protein>
    <submittedName>
        <fullName evidence="5">AraC family transcriptional regulator</fullName>
    </submittedName>
</protein>
<dbReference type="InterPro" id="IPR009057">
    <property type="entry name" value="Homeodomain-like_sf"/>
</dbReference>
<comment type="caution">
    <text evidence="5">The sequence shown here is derived from an EMBL/GenBank/DDBJ whole genome shotgun (WGS) entry which is preliminary data.</text>
</comment>
<dbReference type="SUPFAM" id="SSF46689">
    <property type="entry name" value="Homeodomain-like"/>
    <property type="match status" value="1"/>
</dbReference>
<dbReference type="SMART" id="SM00342">
    <property type="entry name" value="HTH_ARAC"/>
    <property type="match status" value="1"/>
</dbReference>
<dbReference type="InterPro" id="IPR050204">
    <property type="entry name" value="AraC_XylS_family_regulators"/>
</dbReference>
<evidence type="ECO:0000256" key="2">
    <source>
        <dbReference type="ARBA" id="ARBA00023125"/>
    </source>
</evidence>
<keyword evidence="1" id="KW-0805">Transcription regulation</keyword>
<accession>A0A3S0KZL6</accession>
<feature type="domain" description="HTH araC/xylS-type" evidence="4">
    <location>
        <begin position="184"/>
        <end position="267"/>
    </location>
</feature>
<dbReference type="GO" id="GO:0043565">
    <property type="term" value="F:sequence-specific DNA binding"/>
    <property type="evidence" value="ECO:0007669"/>
    <property type="project" value="InterPro"/>
</dbReference>
<dbReference type="Proteomes" id="UP000277007">
    <property type="component" value="Unassembled WGS sequence"/>
</dbReference>
<sequence length="284" mass="29888">MTPPSPTATDQLATDQLAVMFSRVRLTARVFHTGLLCQQVDFPAGGTGHLHLFRSGHLEVHGPGPTHRRLDQPTALFLPRAEDHRFVVGPEGADLVCAEIDLGGAGNPLESALPALIALPLDPADTLTGSLALLFGEAMGQGSGRQVVLDRLAEVVLIHLLRRLIDSGQSDAGLLAGMAHPALSRVLTALHANPAGSWTLERMADEAGMSRSAFAECFRSVVGVTPGDYLREWRLQLARTGIAAGQPLKRVAAEVGYASPAALSRALGDSPSGSLRVLRGSTPD</sequence>
<name>A0A3S0KZL6_9PROT</name>
<dbReference type="OrthoDB" id="9802263at2"/>
<organism evidence="5 6">
    <name type="scientific">Azospirillum griseum</name>
    <dbReference type="NCBI Taxonomy" id="2496639"/>
    <lineage>
        <taxon>Bacteria</taxon>
        <taxon>Pseudomonadati</taxon>
        <taxon>Pseudomonadota</taxon>
        <taxon>Alphaproteobacteria</taxon>
        <taxon>Rhodospirillales</taxon>
        <taxon>Azospirillaceae</taxon>
        <taxon>Azospirillum</taxon>
    </lineage>
</organism>